<dbReference type="HOGENOM" id="CLU_2536247_0_0_9"/>
<keyword evidence="2" id="KW-1185">Reference proteome</keyword>
<dbReference type="AlphaFoldDB" id="A4XMV5"/>
<accession>A4XMV5</accession>
<dbReference type="Proteomes" id="UP000000256">
    <property type="component" value="Chromosome"/>
</dbReference>
<dbReference type="OrthoDB" id="1716879at2"/>
<dbReference type="RefSeq" id="WP_011918156.1">
    <property type="nucleotide sequence ID" value="NC_009437.1"/>
</dbReference>
<evidence type="ECO:0000313" key="1">
    <source>
        <dbReference type="EMBL" id="ABP68240.2"/>
    </source>
</evidence>
<dbReference type="KEGG" id="csc:Csac_2669"/>
<dbReference type="STRING" id="351627.Csac_2669"/>
<proteinExistence type="predicted"/>
<gene>
    <name evidence="1" type="ordered locus">Csac_2669</name>
</gene>
<protein>
    <submittedName>
        <fullName evidence="1">Uncharacterized protein</fullName>
    </submittedName>
</protein>
<organism evidence="1 2">
    <name type="scientific">Caldicellulosiruptor saccharolyticus (strain ATCC 43494 / DSM 8903 / Tp8T 6331)</name>
    <dbReference type="NCBI Taxonomy" id="351627"/>
    <lineage>
        <taxon>Bacteria</taxon>
        <taxon>Bacillati</taxon>
        <taxon>Bacillota</taxon>
        <taxon>Bacillota incertae sedis</taxon>
        <taxon>Caldicellulosiruptorales</taxon>
        <taxon>Caldicellulosiruptoraceae</taxon>
        <taxon>Caldicellulosiruptor</taxon>
    </lineage>
</organism>
<reference evidence="1 2" key="1">
    <citation type="journal article" date="2008" name="Appl. Environ. Microbiol.">
        <title>Hydrogenomics of the extremely thermophilic bacterium Caldicellulosiruptor saccharolyticus.</title>
        <authorList>
            <person name="van de Werken H.J."/>
            <person name="Verhaart M.R."/>
            <person name="VanFossen A.L."/>
            <person name="Willquist K."/>
            <person name="Lewis D.L."/>
            <person name="Nichols J.D."/>
            <person name="Goorissen H.P."/>
            <person name="Mongodin E.F."/>
            <person name="Nelson K.E."/>
            <person name="van Niel E.W."/>
            <person name="Stams A.J."/>
            <person name="Ward D.E."/>
            <person name="de Vos W.M."/>
            <person name="van der Oost J."/>
            <person name="Kelly R.M."/>
            <person name="Kengen S.W."/>
        </authorList>
    </citation>
    <scope>NUCLEOTIDE SEQUENCE [LARGE SCALE GENOMIC DNA]</scope>
    <source>
        <strain evidence="2">ATCC 43494 / DSM 8903 / Tp8T 6331</strain>
    </source>
</reference>
<dbReference type="EMBL" id="CP000679">
    <property type="protein sequence ID" value="ABP68240.2"/>
    <property type="molecule type" value="Genomic_DNA"/>
</dbReference>
<sequence>MNIRITRHAIERYQERIERCSDDEAMNMILKIVYLGKVIAKRNRGAYTEKAIRYNDAIAITYEYEGGVIVVSVIKNEYERCWWKKQNRL</sequence>
<name>A4XMV5_CALS8</name>
<evidence type="ECO:0000313" key="2">
    <source>
        <dbReference type="Proteomes" id="UP000000256"/>
    </source>
</evidence>